<feature type="active site" description="Proton acceptor" evidence="6">
    <location>
        <position position="155"/>
    </location>
</feature>
<dbReference type="FunFam" id="3.40.50.720:FF:000173">
    <property type="entry name" value="3-oxoacyl-[acyl-carrier protein] reductase"/>
    <property type="match status" value="1"/>
</dbReference>
<comment type="similarity">
    <text evidence="2 8">Belongs to the short-chain dehydrogenases/reductases (SDR) family.</text>
</comment>
<evidence type="ECO:0000313" key="10">
    <source>
        <dbReference type="EMBL" id="GHG63462.1"/>
    </source>
</evidence>
<dbReference type="RefSeq" id="WP_189984802.1">
    <property type="nucleotide sequence ID" value="NZ_BNBF01000018.1"/>
</dbReference>
<evidence type="ECO:0000256" key="2">
    <source>
        <dbReference type="ARBA" id="ARBA00006484"/>
    </source>
</evidence>
<dbReference type="Pfam" id="PF13561">
    <property type="entry name" value="adh_short_C2"/>
    <property type="match status" value="1"/>
</dbReference>
<evidence type="ECO:0000256" key="4">
    <source>
        <dbReference type="ARBA" id="ARBA00023002"/>
    </source>
</evidence>
<evidence type="ECO:0000259" key="9">
    <source>
        <dbReference type="SMART" id="SM00822"/>
    </source>
</evidence>
<dbReference type="GO" id="GO:0004316">
    <property type="term" value="F:3-oxoacyl-[acyl-carrier-protein] reductase (NADPH) activity"/>
    <property type="evidence" value="ECO:0007669"/>
    <property type="project" value="UniProtKB-UniRule"/>
</dbReference>
<comment type="pathway">
    <text evidence="1 8">Lipid metabolism; fatty acid biosynthesis.</text>
</comment>
<dbReference type="AlphaFoldDB" id="A0A919EZJ8"/>
<feature type="binding site" evidence="7">
    <location>
        <begin position="155"/>
        <end position="159"/>
    </location>
    <ligand>
        <name>NADP(+)</name>
        <dbReference type="ChEBI" id="CHEBI:58349"/>
    </ligand>
</feature>
<dbReference type="InterPro" id="IPR036291">
    <property type="entry name" value="NAD(P)-bd_dom_sf"/>
</dbReference>
<evidence type="ECO:0000256" key="3">
    <source>
        <dbReference type="ARBA" id="ARBA00012948"/>
    </source>
</evidence>
<evidence type="ECO:0000313" key="11">
    <source>
        <dbReference type="Proteomes" id="UP000619355"/>
    </source>
</evidence>
<dbReference type="InterPro" id="IPR050259">
    <property type="entry name" value="SDR"/>
</dbReference>
<evidence type="ECO:0000256" key="1">
    <source>
        <dbReference type="ARBA" id="ARBA00005194"/>
    </source>
</evidence>
<dbReference type="InterPro" id="IPR057326">
    <property type="entry name" value="KR_dom"/>
</dbReference>
<evidence type="ECO:0000256" key="6">
    <source>
        <dbReference type="PIRSR" id="PIRSR611284-1"/>
    </source>
</evidence>
<keyword evidence="8" id="KW-0275">Fatty acid biosynthesis</keyword>
<keyword evidence="4 8" id="KW-0560">Oxidoreductase</keyword>
<dbReference type="NCBIfam" id="TIGR01830">
    <property type="entry name" value="3oxo_ACP_reduc"/>
    <property type="match status" value="1"/>
</dbReference>
<feature type="binding site" evidence="7">
    <location>
        <position position="90"/>
    </location>
    <ligand>
        <name>NADP(+)</name>
        <dbReference type="ChEBI" id="CHEBI:58349"/>
    </ligand>
</feature>
<reference evidence="11" key="1">
    <citation type="journal article" date="2019" name="Int. J. Syst. Evol. Microbiol.">
        <title>The Global Catalogue of Microorganisms (GCM) 10K type strain sequencing project: providing services to taxonomists for standard genome sequencing and annotation.</title>
        <authorList>
            <consortium name="The Broad Institute Genomics Platform"/>
            <consortium name="The Broad Institute Genome Sequencing Center for Infectious Disease"/>
            <person name="Wu L."/>
            <person name="Ma J."/>
        </authorList>
    </citation>
    <scope>NUCLEOTIDE SEQUENCE [LARGE SCALE GENOMIC DNA]</scope>
    <source>
        <strain evidence="11">JCM 4253</strain>
    </source>
</reference>
<dbReference type="EMBL" id="BNBF01000018">
    <property type="protein sequence ID" value="GHG63462.1"/>
    <property type="molecule type" value="Genomic_DNA"/>
</dbReference>
<gene>
    <name evidence="10" type="primary">fabG</name>
    <name evidence="10" type="ORF">GCM10018980_54050</name>
</gene>
<keyword evidence="8" id="KW-0443">Lipid metabolism</keyword>
<feature type="binding site" evidence="7">
    <location>
        <position position="188"/>
    </location>
    <ligand>
        <name>NADP(+)</name>
        <dbReference type="ChEBI" id="CHEBI:58349"/>
    </ligand>
</feature>
<dbReference type="PANTHER" id="PTHR42879:SF2">
    <property type="entry name" value="3-OXOACYL-[ACYL-CARRIER-PROTEIN] REDUCTASE FABG"/>
    <property type="match status" value="1"/>
</dbReference>
<dbReference type="SMART" id="SM00822">
    <property type="entry name" value="PKS_KR"/>
    <property type="match status" value="1"/>
</dbReference>
<keyword evidence="7 8" id="KW-0521">NADP</keyword>
<dbReference type="EC" id="1.1.1.100" evidence="3 8"/>
<feature type="domain" description="Ketoreductase" evidence="9">
    <location>
        <begin position="6"/>
        <end position="191"/>
    </location>
</feature>
<name>A0A919EZJ8_9ACTN</name>
<dbReference type="SUPFAM" id="SSF51735">
    <property type="entry name" value="NAD(P)-binding Rossmann-fold domains"/>
    <property type="match status" value="1"/>
</dbReference>
<dbReference type="GO" id="GO:0051287">
    <property type="term" value="F:NAD binding"/>
    <property type="evidence" value="ECO:0007669"/>
    <property type="project" value="UniProtKB-UniRule"/>
</dbReference>
<evidence type="ECO:0000256" key="8">
    <source>
        <dbReference type="RuleBase" id="RU366074"/>
    </source>
</evidence>
<protein>
    <recommendedName>
        <fullName evidence="3 8">3-oxoacyl-[acyl-carrier-protein] reductase</fullName>
        <ecNumber evidence="3 8">1.1.1.100</ecNumber>
    </recommendedName>
</protein>
<comment type="function">
    <text evidence="8">Catalyzes the NADPH-dependent reduction of beta-ketoacyl-ACP substrates to beta-hydroxyacyl-ACP products, the first reductive step in the elongation cycle of fatty acid biosynthesis.</text>
</comment>
<dbReference type="PANTHER" id="PTHR42879">
    <property type="entry name" value="3-OXOACYL-(ACYL-CARRIER-PROTEIN) REDUCTASE"/>
    <property type="match status" value="1"/>
</dbReference>
<keyword evidence="8" id="KW-0276">Fatty acid metabolism</keyword>
<dbReference type="GO" id="GO:0006633">
    <property type="term" value="P:fatty acid biosynthetic process"/>
    <property type="evidence" value="ECO:0007669"/>
    <property type="project" value="UniProtKB-KW"/>
</dbReference>
<evidence type="ECO:0000256" key="5">
    <source>
        <dbReference type="ARBA" id="ARBA00048508"/>
    </source>
</evidence>
<dbReference type="InterPro" id="IPR002347">
    <property type="entry name" value="SDR_fam"/>
</dbReference>
<dbReference type="InterPro" id="IPR011284">
    <property type="entry name" value="3oxo_ACP_reduc"/>
</dbReference>
<comment type="subunit">
    <text evidence="8">Homotetramer.</text>
</comment>
<dbReference type="PRINTS" id="PR00080">
    <property type="entry name" value="SDRFAMILY"/>
</dbReference>
<organism evidence="10 11">
    <name type="scientific">Streptomyces capoamus</name>
    <dbReference type="NCBI Taxonomy" id="68183"/>
    <lineage>
        <taxon>Bacteria</taxon>
        <taxon>Bacillati</taxon>
        <taxon>Actinomycetota</taxon>
        <taxon>Actinomycetes</taxon>
        <taxon>Kitasatosporales</taxon>
        <taxon>Streptomycetaceae</taxon>
        <taxon>Streptomyces</taxon>
    </lineage>
</organism>
<dbReference type="Proteomes" id="UP000619355">
    <property type="component" value="Unassembled WGS sequence"/>
</dbReference>
<accession>A0A919EZJ8</accession>
<evidence type="ECO:0000256" key="7">
    <source>
        <dbReference type="PIRSR" id="PIRSR611284-2"/>
    </source>
</evidence>
<dbReference type="InterPro" id="IPR020904">
    <property type="entry name" value="Sc_DH/Rdtase_CS"/>
</dbReference>
<comment type="catalytic activity">
    <reaction evidence="5 8">
        <text>a (3R)-hydroxyacyl-[ACP] + NADP(+) = a 3-oxoacyl-[ACP] + NADPH + H(+)</text>
        <dbReference type="Rhea" id="RHEA:17397"/>
        <dbReference type="Rhea" id="RHEA-COMP:9916"/>
        <dbReference type="Rhea" id="RHEA-COMP:9945"/>
        <dbReference type="ChEBI" id="CHEBI:15378"/>
        <dbReference type="ChEBI" id="CHEBI:57783"/>
        <dbReference type="ChEBI" id="CHEBI:58349"/>
        <dbReference type="ChEBI" id="CHEBI:78776"/>
        <dbReference type="ChEBI" id="CHEBI:78827"/>
        <dbReference type="EC" id="1.1.1.100"/>
    </reaction>
</comment>
<comment type="caution">
    <text evidence="10">The sequence shown here is derived from an EMBL/GenBank/DDBJ whole genome shotgun (WGS) entry which is preliminary data.</text>
</comment>
<feature type="binding site" evidence="7">
    <location>
        <begin position="12"/>
        <end position="15"/>
    </location>
    <ligand>
        <name>NADP(+)</name>
        <dbReference type="ChEBI" id="CHEBI:58349"/>
    </ligand>
</feature>
<dbReference type="Gene3D" id="3.40.50.720">
    <property type="entry name" value="NAD(P)-binding Rossmann-like Domain"/>
    <property type="match status" value="1"/>
</dbReference>
<dbReference type="NCBIfam" id="NF009466">
    <property type="entry name" value="PRK12826.1-2"/>
    <property type="match status" value="1"/>
</dbReference>
<dbReference type="PRINTS" id="PR00081">
    <property type="entry name" value="GDHRDH"/>
</dbReference>
<keyword evidence="8" id="KW-0444">Lipid biosynthesis</keyword>
<proteinExistence type="inferred from homology"/>
<keyword evidence="11" id="KW-1185">Reference proteome</keyword>
<sequence>MTTGPRTALVTGGSRGIGRAVVERFLADGYHVGYCHRTPSAGTAGLDALAERHGVRVHGAVVDVTDPDAVRGWLEETEERLGAVDALVTNAGIIRDMPLAVMDREHWDAVVATNLTGTYTVCQAAIMTMMRRRRGAIVNVSSVAGLRGSASQTNYAASKAGIVGFAKSLAKEVARFGIRANVVAPGLIETDMTAALDEKARRRIVADIPLRRTGTAEEVADAVAFLASDRAAYITGQVVRIDGGIGI</sequence>
<dbReference type="PROSITE" id="PS00061">
    <property type="entry name" value="ADH_SHORT"/>
    <property type="match status" value="1"/>
</dbReference>